<protein>
    <submittedName>
        <fullName evidence="1">Methanol oxidation</fullName>
    </submittedName>
</protein>
<dbReference type="InterPro" id="IPR036866">
    <property type="entry name" value="RibonucZ/Hydroxyglut_hydro"/>
</dbReference>
<sequence length="236" mass="27092">MLRKIDKNIWIAEQPLKYFGLSVGTRMTVIRFNNGELAVISPIQVDDETTEQLNQLGNVKYIIAPNLFHYLFLSNFKALYPQAKVYAVSALKAKRPEISIDQALEDNGENLLGELECLLFEGFKTFLPSGALPLNEYIFFHAESQTLVLTDTAFYFDETFPMTTKLVSKIMGGYKKLRPSLLEQLATQEKEKVKQSVQKVLRWDFRRVIVAHGSIVEHDAKKQFKEGYEWFLGESL</sequence>
<evidence type="ECO:0000313" key="1">
    <source>
        <dbReference type="EMBL" id="AUB40607.1"/>
    </source>
</evidence>
<dbReference type="AlphaFoldDB" id="A0A2K8SYS7"/>
<dbReference type="PANTHER" id="PTHR33835:SF1">
    <property type="entry name" value="METALLO-BETA-LACTAMASE DOMAIN-CONTAINING PROTEIN"/>
    <property type="match status" value="1"/>
</dbReference>
<name>A0A2K8SYS7_9NOSO</name>
<proteinExistence type="predicted"/>
<dbReference type="InterPro" id="IPR025638">
    <property type="entry name" value="DUF4336"/>
</dbReference>
<keyword evidence="2" id="KW-1185">Reference proteome</keyword>
<dbReference type="Pfam" id="PF14234">
    <property type="entry name" value="DUF4336"/>
    <property type="match status" value="1"/>
</dbReference>
<reference evidence="1 2" key="1">
    <citation type="submission" date="2017-11" db="EMBL/GenBank/DDBJ databases">
        <title>Complete genome of a free-living desiccation-tolerant cyanobacterium and its photosynthetic adaptation to extreme terrestrial habitat.</title>
        <authorList>
            <person name="Shang J."/>
        </authorList>
    </citation>
    <scope>NUCLEOTIDE SEQUENCE [LARGE SCALE GENOMIC DNA]</scope>
    <source>
        <strain evidence="1 2">CCNUN1</strain>
    </source>
</reference>
<dbReference type="EMBL" id="CP024785">
    <property type="protein sequence ID" value="AUB40607.1"/>
    <property type="molecule type" value="Genomic_DNA"/>
</dbReference>
<accession>A0A2K8SYS7</accession>
<dbReference type="OrthoDB" id="450111at2"/>
<dbReference type="KEGG" id="nfl:COO91_06624"/>
<dbReference type="Proteomes" id="UP000232003">
    <property type="component" value="Chromosome"/>
</dbReference>
<dbReference type="SUPFAM" id="SSF56281">
    <property type="entry name" value="Metallo-hydrolase/oxidoreductase"/>
    <property type="match status" value="1"/>
</dbReference>
<organism evidence="1 2">
    <name type="scientific">Nostoc flagelliforme CCNUN1</name>
    <dbReference type="NCBI Taxonomy" id="2038116"/>
    <lineage>
        <taxon>Bacteria</taxon>
        <taxon>Bacillati</taxon>
        <taxon>Cyanobacteriota</taxon>
        <taxon>Cyanophyceae</taxon>
        <taxon>Nostocales</taxon>
        <taxon>Nostocaceae</taxon>
        <taxon>Nostoc</taxon>
    </lineage>
</organism>
<dbReference type="RefSeq" id="WP_100901257.1">
    <property type="nucleotide sequence ID" value="NZ_CAWNNC010000001.1"/>
</dbReference>
<evidence type="ECO:0000313" key="2">
    <source>
        <dbReference type="Proteomes" id="UP000232003"/>
    </source>
</evidence>
<gene>
    <name evidence="1" type="ORF">COO91_06624</name>
</gene>
<dbReference type="PANTHER" id="PTHR33835">
    <property type="entry name" value="YALI0C07656P"/>
    <property type="match status" value="1"/>
</dbReference>